<dbReference type="NCBIfam" id="NF042915">
    <property type="entry name" value="MAB_1171c_fam"/>
    <property type="match status" value="1"/>
</dbReference>
<keyword evidence="5" id="KW-1185">Reference proteome</keyword>
<feature type="compositionally biased region" description="Pro residues" evidence="1">
    <location>
        <begin position="349"/>
        <end position="360"/>
    </location>
</feature>
<feature type="domain" description="DUF6545" evidence="3">
    <location>
        <begin position="246"/>
        <end position="384"/>
    </location>
</feature>
<evidence type="ECO:0000256" key="2">
    <source>
        <dbReference type="SAM" id="Phobius"/>
    </source>
</evidence>
<feature type="transmembrane region" description="Helical" evidence="2">
    <location>
        <begin position="67"/>
        <end position="91"/>
    </location>
</feature>
<feature type="transmembrane region" description="Helical" evidence="2">
    <location>
        <begin position="178"/>
        <end position="196"/>
    </location>
</feature>
<evidence type="ECO:0000256" key="1">
    <source>
        <dbReference type="SAM" id="MobiDB-lite"/>
    </source>
</evidence>
<dbReference type="Proteomes" id="UP000696294">
    <property type="component" value="Unassembled WGS sequence"/>
</dbReference>
<reference evidence="4 5" key="1">
    <citation type="submission" date="2020-03" db="EMBL/GenBank/DDBJ databases">
        <title>WGS of actinomycetes isolated from Thailand.</title>
        <authorList>
            <person name="Thawai C."/>
        </authorList>
    </citation>
    <scope>NUCLEOTIDE SEQUENCE [LARGE SCALE GENOMIC DNA]</scope>
    <source>
        <strain evidence="4 5">FMUSA5-5</strain>
    </source>
</reference>
<dbReference type="InterPro" id="IPR050039">
    <property type="entry name" value="MAB_1171c-like"/>
</dbReference>
<organism evidence="4 5">
    <name type="scientific">Nonomuraea composti</name>
    <dbReference type="NCBI Taxonomy" id="2720023"/>
    <lineage>
        <taxon>Bacteria</taxon>
        <taxon>Bacillati</taxon>
        <taxon>Actinomycetota</taxon>
        <taxon>Actinomycetes</taxon>
        <taxon>Streptosporangiales</taxon>
        <taxon>Streptosporangiaceae</taxon>
        <taxon>Nonomuraea</taxon>
    </lineage>
</organism>
<gene>
    <name evidence="4" type="ORF">HCN51_08060</name>
</gene>
<evidence type="ECO:0000259" key="3">
    <source>
        <dbReference type="Pfam" id="PF20182"/>
    </source>
</evidence>
<proteinExistence type="predicted"/>
<keyword evidence="2" id="KW-1133">Transmembrane helix</keyword>
<dbReference type="Pfam" id="PF20182">
    <property type="entry name" value="DUF6545"/>
    <property type="match status" value="1"/>
</dbReference>
<feature type="transmembrane region" description="Helical" evidence="2">
    <location>
        <begin position="32"/>
        <end position="55"/>
    </location>
</feature>
<feature type="region of interest" description="Disordered" evidence="1">
    <location>
        <begin position="345"/>
        <end position="364"/>
    </location>
</feature>
<protein>
    <recommendedName>
        <fullName evidence="3">DUF6545 domain-containing protein</fullName>
    </recommendedName>
</protein>
<comment type="caution">
    <text evidence="4">The sequence shown here is derived from an EMBL/GenBank/DDBJ whole genome shotgun (WGS) entry which is preliminary data.</text>
</comment>
<feature type="transmembrane region" description="Helical" evidence="2">
    <location>
        <begin position="6"/>
        <end position="25"/>
    </location>
</feature>
<accession>A0ABX1B0T7</accession>
<feature type="transmembrane region" description="Helical" evidence="2">
    <location>
        <begin position="142"/>
        <end position="158"/>
    </location>
</feature>
<keyword evidence="2" id="KW-0812">Transmembrane</keyword>
<name>A0ABX1B0T7_9ACTN</name>
<dbReference type="EMBL" id="JAATEP010000004">
    <property type="protein sequence ID" value="NJP89401.1"/>
    <property type="molecule type" value="Genomic_DNA"/>
</dbReference>
<evidence type="ECO:0000313" key="5">
    <source>
        <dbReference type="Proteomes" id="UP000696294"/>
    </source>
</evidence>
<feature type="transmembrane region" description="Helical" evidence="2">
    <location>
        <begin position="103"/>
        <end position="122"/>
    </location>
</feature>
<dbReference type="InterPro" id="IPR046675">
    <property type="entry name" value="DUF6545"/>
</dbReference>
<evidence type="ECO:0000313" key="4">
    <source>
        <dbReference type="EMBL" id="NJP89401.1"/>
    </source>
</evidence>
<dbReference type="RefSeq" id="WP_168008311.1">
    <property type="nucleotide sequence ID" value="NZ_JAATEP010000004.1"/>
</dbReference>
<sequence>MNAALYLPCAVLVWIVVLHKLTYVVRDGRNPGLISLSVAMLFLALTMTVAVPAVWTGIDAILGVPNLSALLSQASAMGFALTIHLLVLLWLIPEGRVAAAVRWHLLVGTLILGVMVLLFLRITPLPEEPTDFVVRYAGHPRVATYLGVYVTIFGAVQVRNTWLCWRNAREDRPGWQRLGLHLVSAASLLGLVYAVLRGLDVFGRQAGYPVQEMEPVARLVIFGGVVLASVGCTASSWGARASAAAAWLRDHSARVRLYRLWAALHRALPHIALEPPPASGLHDLLRVRDAGYRLTRRIIEINDAIVELRTRLAHEAYREAEDFCRRQGLSEAAVEAYLLRRALAAGSPSPTPPVTPPRDPTPMSGELVATEAKRLREVARAFRRVHGF</sequence>
<feature type="transmembrane region" description="Helical" evidence="2">
    <location>
        <begin position="216"/>
        <end position="239"/>
    </location>
</feature>
<keyword evidence="2" id="KW-0472">Membrane</keyword>